<dbReference type="Pfam" id="PF04932">
    <property type="entry name" value="Wzy_C"/>
    <property type="match status" value="1"/>
</dbReference>
<feature type="transmembrane region" description="Helical" evidence="5">
    <location>
        <begin position="380"/>
        <end position="401"/>
    </location>
</feature>
<evidence type="ECO:0000256" key="3">
    <source>
        <dbReference type="ARBA" id="ARBA00022989"/>
    </source>
</evidence>
<dbReference type="GO" id="GO:0016874">
    <property type="term" value="F:ligase activity"/>
    <property type="evidence" value="ECO:0007669"/>
    <property type="project" value="UniProtKB-KW"/>
</dbReference>
<feature type="transmembrane region" description="Helical" evidence="5">
    <location>
        <begin position="347"/>
        <end position="373"/>
    </location>
</feature>
<evidence type="ECO:0000256" key="2">
    <source>
        <dbReference type="ARBA" id="ARBA00022692"/>
    </source>
</evidence>
<feature type="transmembrane region" description="Helical" evidence="5">
    <location>
        <begin position="431"/>
        <end position="454"/>
    </location>
</feature>
<dbReference type="InterPro" id="IPR007016">
    <property type="entry name" value="O-antigen_ligase-rel_domated"/>
</dbReference>
<reference evidence="8 9" key="1">
    <citation type="submission" date="2020-04" db="EMBL/GenBank/DDBJ databases">
        <title>The draft genome of Kluyvera sichuanensis strain SCKS090646.</title>
        <authorList>
            <person name="Wei L."/>
            <person name="Liu L."/>
            <person name="Feng Y."/>
            <person name="Zong Z."/>
        </authorList>
    </citation>
    <scope>NUCLEOTIDE SEQUENCE [LARGE SCALE GENOMIC DNA]</scope>
    <source>
        <strain evidence="8 9">090646</strain>
    </source>
</reference>
<name>A0ABR6RS95_9ENTR</name>
<dbReference type="InterPro" id="IPR051533">
    <property type="entry name" value="WaaL-like"/>
</dbReference>
<accession>A0ABR6RS95</accession>
<keyword evidence="4 5" id="KW-0472">Membrane</keyword>
<feature type="transmembrane region" description="Helical" evidence="5">
    <location>
        <begin position="129"/>
        <end position="147"/>
    </location>
</feature>
<feature type="transmembrane region" description="Helical" evidence="5">
    <location>
        <begin position="76"/>
        <end position="92"/>
    </location>
</feature>
<comment type="subcellular location">
    <subcellularLocation>
        <location evidence="1">Membrane</location>
        <topology evidence="1">Multi-pass membrane protein</topology>
    </subcellularLocation>
</comment>
<keyword evidence="9" id="KW-1185">Reference proteome</keyword>
<keyword evidence="2 5" id="KW-0812">Transmembrane</keyword>
<evidence type="ECO:0000259" key="6">
    <source>
        <dbReference type="Pfam" id="PF04932"/>
    </source>
</evidence>
<dbReference type="Proteomes" id="UP000607331">
    <property type="component" value="Unassembled WGS sequence"/>
</dbReference>
<protein>
    <submittedName>
        <fullName evidence="8">Ligase</fullName>
    </submittedName>
</protein>
<feature type="transmembrane region" description="Helical" evidence="5">
    <location>
        <begin position="232"/>
        <end position="251"/>
    </location>
</feature>
<organism evidence="8 9">
    <name type="scientific">Kluyvera sichuanensis</name>
    <dbReference type="NCBI Taxonomy" id="2725494"/>
    <lineage>
        <taxon>Bacteria</taxon>
        <taxon>Pseudomonadati</taxon>
        <taxon>Pseudomonadota</taxon>
        <taxon>Gammaproteobacteria</taxon>
        <taxon>Enterobacterales</taxon>
        <taxon>Enterobacteriaceae</taxon>
        <taxon>Kluyvera</taxon>
    </lineage>
</organism>
<feature type="transmembrane region" description="Helical" evidence="5">
    <location>
        <begin position="208"/>
        <end position="226"/>
    </location>
</feature>
<dbReference type="InterPro" id="IPR021797">
    <property type="entry name" value="Wzy_C_2"/>
</dbReference>
<evidence type="ECO:0000256" key="4">
    <source>
        <dbReference type="ARBA" id="ARBA00023136"/>
    </source>
</evidence>
<dbReference type="PANTHER" id="PTHR37422">
    <property type="entry name" value="TEICHURONIC ACID BIOSYNTHESIS PROTEIN TUAE"/>
    <property type="match status" value="1"/>
</dbReference>
<proteinExistence type="predicted"/>
<dbReference type="PANTHER" id="PTHR37422:SF21">
    <property type="entry name" value="EXOQ-LIKE PROTEIN"/>
    <property type="match status" value="1"/>
</dbReference>
<dbReference type="Pfam" id="PF11846">
    <property type="entry name" value="Wzy_C_2"/>
    <property type="match status" value="1"/>
</dbReference>
<feature type="domain" description="Virulence factor membrane-bound polymerase C-terminal" evidence="7">
    <location>
        <begin position="383"/>
        <end position="541"/>
    </location>
</feature>
<feature type="domain" description="O-antigen ligase-related" evidence="6">
    <location>
        <begin position="218"/>
        <end position="361"/>
    </location>
</feature>
<comment type="caution">
    <text evidence="8">The sequence shown here is derived from an EMBL/GenBank/DDBJ whole genome shotgun (WGS) entry which is preliminary data.</text>
</comment>
<gene>
    <name evidence="8" type="ORF">HII27_09810</name>
</gene>
<keyword evidence="8" id="KW-0436">Ligase</keyword>
<feature type="transmembrane region" description="Helical" evidence="5">
    <location>
        <begin position="258"/>
        <end position="279"/>
    </location>
</feature>
<evidence type="ECO:0000256" key="1">
    <source>
        <dbReference type="ARBA" id="ARBA00004141"/>
    </source>
</evidence>
<feature type="transmembrane region" description="Helical" evidence="5">
    <location>
        <begin position="44"/>
        <end position="64"/>
    </location>
</feature>
<feature type="transmembrane region" description="Helical" evidence="5">
    <location>
        <begin position="104"/>
        <end position="122"/>
    </location>
</feature>
<evidence type="ECO:0000256" key="5">
    <source>
        <dbReference type="SAM" id="Phobius"/>
    </source>
</evidence>
<dbReference type="EMBL" id="JABBJF010000006">
    <property type="protein sequence ID" value="MBC1186013.1"/>
    <property type="molecule type" value="Genomic_DNA"/>
</dbReference>
<keyword evidence="3 5" id="KW-1133">Transmembrane helix</keyword>
<evidence type="ECO:0000313" key="9">
    <source>
        <dbReference type="Proteomes" id="UP000607331"/>
    </source>
</evidence>
<evidence type="ECO:0000259" key="7">
    <source>
        <dbReference type="Pfam" id="PF11846"/>
    </source>
</evidence>
<evidence type="ECO:0000313" key="8">
    <source>
        <dbReference type="EMBL" id="MBC1186013.1"/>
    </source>
</evidence>
<sequence length="562" mass="62622">MAVQNRDVNRRKAWPLVAMLALIYLLVMHLVIANMGGSGSELPTSLWVWFCMLLLLGCGWPCFVRTAIAVAPGTRRIVVGALLMSLPLAWSPEAGWRLDALPRFAGLWAGVLLLLLLTHVRFSARQRQTLLYLLVIAGLIQAVYSLLGLHLPTVLPGFEQQVLAAAPGNISVFQQRNVAGSFLACGGAVGLYSLGSPFFCTRYPRREAARIAAISVAVMVLFWALTEIPSRIGWLSAICVYVGMVCLHWQASPTWRRGLLLGAPAVGVVIGASLMSLSFSEALAQHDGSTLQRLMILRETLRMIALHPFAGWGYGSYVWHFSHFIADRATPIANGCSIIPHPHNELLYWWVEGGLVALMGLMLLAWAGMTLFFRTTNRQMLSLLFCLLPLLLHTQVEYPFYQSATHWLTFIMLLSLAAGEGPLVRAFSGRWLPYFSALVMIAVCAGAFTLLATLRQQSVLTDFEQTPEKYYRQVLALRESGLETARFRKDRALALIVEYQQTGNRQALSMYISQATRWLNLWVDADMYNNVINVDFFMGNAIAGKAFKSEAERIFIDDNRFQ</sequence>
<feature type="transmembrane region" description="Helical" evidence="5">
    <location>
        <begin position="12"/>
        <end position="32"/>
    </location>
</feature>
<dbReference type="RefSeq" id="WP_185667716.1">
    <property type="nucleotide sequence ID" value="NZ_JABBJF010000006.1"/>
</dbReference>
<feature type="transmembrane region" description="Helical" evidence="5">
    <location>
        <begin position="407"/>
        <end position="424"/>
    </location>
</feature>